<keyword evidence="3" id="KW-0804">Transcription</keyword>
<evidence type="ECO:0000256" key="3">
    <source>
        <dbReference type="ARBA" id="ARBA00023163"/>
    </source>
</evidence>
<comment type="caution">
    <text evidence="5">The sequence shown here is derived from an EMBL/GenBank/DDBJ whole genome shotgun (WGS) entry which is preliminary data.</text>
</comment>
<evidence type="ECO:0000256" key="2">
    <source>
        <dbReference type="ARBA" id="ARBA00023125"/>
    </source>
</evidence>
<gene>
    <name evidence="5" type="ORF">ACFP2V_19050</name>
</gene>
<keyword evidence="1" id="KW-0805">Transcription regulation</keyword>
<dbReference type="InterPro" id="IPR008920">
    <property type="entry name" value="TF_FadR/GntR_C"/>
</dbReference>
<dbReference type="Proteomes" id="UP001596183">
    <property type="component" value="Unassembled WGS sequence"/>
</dbReference>
<evidence type="ECO:0000256" key="1">
    <source>
        <dbReference type="ARBA" id="ARBA00023015"/>
    </source>
</evidence>
<evidence type="ECO:0000313" key="5">
    <source>
        <dbReference type="EMBL" id="MFC5672135.1"/>
    </source>
</evidence>
<keyword evidence="2" id="KW-0238">DNA-binding</keyword>
<organism evidence="5 6">
    <name type="scientific">Streptomyces incanus</name>
    <dbReference type="NCBI Taxonomy" id="887453"/>
    <lineage>
        <taxon>Bacteria</taxon>
        <taxon>Bacillati</taxon>
        <taxon>Actinomycetota</taxon>
        <taxon>Actinomycetes</taxon>
        <taxon>Kitasatosporales</taxon>
        <taxon>Streptomycetaceae</taxon>
        <taxon>Streptomyces</taxon>
    </lineage>
</organism>
<feature type="region of interest" description="Disordered" evidence="4">
    <location>
        <begin position="1"/>
        <end position="21"/>
    </location>
</feature>
<dbReference type="Gene3D" id="1.20.120.530">
    <property type="entry name" value="GntR ligand-binding domain-like"/>
    <property type="match status" value="1"/>
</dbReference>
<sequence length="98" mass="10907">MGTAGIHFHREPVAPAGGDRMNGLMRGVFAEPRLAFPVVDEPRRLHEPHIASNAETLRALRSGERKQAEALPTGYLDDSLECVAEAHRRRLRKEEQGV</sequence>
<name>A0ABW0XNG2_9ACTN</name>
<evidence type="ECO:0000256" key="4">
    <source>
        <dbReference type="SAM" id="MobiDB-lite"/>
    </source>
</evidence>
<accession>A0ABW0XNG2</accession>
<protein>
    <submittedName>
        <fullName evidence="5">Uncharacterized protein</fullName>
    </submittedName>
</protein>
<dbReference type="EMBL" id="JBHSPC010000050">
    <property type="protein sequence ID" value="MFC5672135.1"/>
    <property type="molecule type" value="Genomic_DNA"/>
</dbReference>
<proteinExistence type="predicted"/>
<dbReference type="RefSeq" id="WP_381213454.1">
    <property type="nucleotide sequence ID" value="NZ_JBHSPC010000050.1"/>
</dbReference>
<reference evidence="6" key="1">
    <citation type="journal article" date="2019" name="Int. J. Syst. Evol. Microbiol.">
        <title>The Global Catalogue of Microorganisms (GCM) 10K type strain sequencing project: providing services to taxonomists for standard genome sequencing and annotation.</title>
        <authorList>
            <consortium name="The Broad Institute Genomics Platform"/>
            <consortium name="The Broad Institute Genome Sequencing Center for Infectious Disease"/>
            <person name="Wu L."/>
            <person name="Ma J."/>
        </authorList>
    </citation>
    <scope>NUCLEOTIDE SEQUENCE [LARGE SCALE GENOMIC DNA]</scope>
    <source>
        <strain evidence="6">JCM 13852</strain>
    </source>
</reference>
<evidence type="ECO:0000313" key="6">
    <source>
        <dbReference type="Proteomes" id="UP001596183"/>
    </source>
</evidence>
<dbReference type="SUPFAM" id="SSF48008">
    <property type="entry name" value="GntR ligand-binding domain-like"/>
    <property type="match status" value="1"/>
</dbReference>
<keyword evidence="6" id="KW-1185">Reference proteome</keyword>